<dbReference type="EMBL" id="KZ293439">
    <property type="protein sequence ID" value="PBK66796.1"/>
    <property type="molecule type" value="Genomic_DNA"/>
</dbReference>
<dbReference type="Proteomes" id="UP000218334">
    <property type="component" value="Unassembled WGS sequence"/>
</dbReference>
<name>A0A2H3BUS0_9AGAR</name>
<dbReference type="PANTHER" id="PTHR39596">
    <property type="match status" value="1"/>
</dbReference>
<evidence type="ECO:0000313" key="1">
    <source>
        <dbReference type="EMBL" id="PBK66796.1"/>
    </source>
</evidence>
<dbReference type="AlphaFoldDB" id="A0A2H3BUS0"/>
<organism evidence="1 2">
    <name type="scientific">Armillaria solidipes</name>
    <dbReference type="NCBI Taxonomy" id="1076256"/>
    <lineage>
        <taxon>Eukaryota</taxon>
        <taxon>Fungi</taxon>
        <taxon>Dikarya</taxon>
        <taxon>Basidiomycota</taxon>
        <taxon>Agaricomycotina</taxon>
        <taxon>Agaricomycetes</taxon>
        <taxon>Agaricomycetidae</taxon>
        <taxon>Agaricales</taxon>
        <taxon>Marasmiineae</taxon>
        <taxon>Physalacriaceae</taxon>
        <taxon>Armillaria</taxon>
    </lineage>
</organism>
<sequence>MDAMPLKAPTRPVPAKCPFFFKDVPWLGGKHDGHPLVPVQEYLKIRHQSTEAKALLADLTDLQCVCTFGLLESLLDQKVPEKYLLSDNGDGDIAMTDKKMGILLLLWLVRVQKLKRRDLSLCLQWARRVESALQWTRHLLLKVLERVATAPLQSISYQLLAPIFINMASIIEIGETFKGAFYTSTGVQEVISRSFSFADSCFPIIRYQLCEEGWCLLAYERFFIGSMLLQEFASTRRPPVAHGDQCTREACARNTIDISTYSRKHTVETCSCPHIRPREPAVYELLRAGAVPAVQLLPDGALHVSNSSDTPYVAISHVWVDGLGSTTEEGLPSCQIERIASMVKAVLPGGAFWMDALCIPTERSLRKCAIKQMAPTYANADVVLVLDSGIRSCSLSSPLEDVVLHIITSGWMQRLWTLQEGLLARKLIFELSDGFVSLDDLFLKSERDYYCNPLILQLLKVLDSFRRLGEVRPQYRPSIPGARLDFAEVVRALVGRWTSRLEDETLAICGLLNVDPSAVLDVEPAERMKTFLLQVQRLPDAVIFMNCPKMDEPGFRWAPKSLMRAEAHLRNNHNALCTPEGLYAEYHCACFAPVTIPAGEVVSLFLSFDEQEKMTIGSDAHGVGGRDHPFVCNSALFIDAPSRGEATILAVIGWTRMDDDMETPREIRDARCFEYMERTSFIYRREAEVKKLVTEKLGSICVEAKLEKLRVRVT</sequence>
<keyword evidence="2" id="KW-1185">Reference proteome</keyword>
<dbReference type="PANTHER" id="PTHR39596:SF2">
    <property type="entry name" value="HET DOMAIN PROTEIN (AFU_ORTHOLOGUE AFUA_1G17550)-RELATED"/>
    <property type="match status" value="1"/>
</dbReference>
<proteinExistence type="predicted"/>
<evidence type="ECO:0000313" key="2">
    <source>
        <dbReference type="Proteomes" id="UP000218334"/>
    </source>
</evidence>
<gene>
    <name evidence="1" type="ORF">ARMSODRAFT_939084</name>
</gene>
<reference evidence="2" key="1">
    <citation type="journal article" date="2017" name="Nat. Ecol. Evol.">
        <title>Genome expansion and lineage-specific genetic innovations in the forest pathogenic fungi Armillaria.</title>
        <authorList>
            <person name="Sipos G."/>
            <person name="Prasanna A.N."/>
            <person name="Walter M.C."/>
            <person name="O'Connor E."/>
            <person name="Balint B."/>
            <person name="Krizsan K."/>
            <person name="Kiss B."/>
            <person name="Hess J."/>
            <person name="Varga T."/>
            <person name="Slot J."/>
            <person name="Riley R."/>
            <person name="Boka B."/>
            <person name="Rigling D."/>
            <person name="Barry K."/>
            <person name="Lee J."/>
            <person name="Mihaltcheva S."/>
            <person name="LaButti K."/>
            <person name="Lipzen A."/>
            <person name="Waldron R."/>
            <person name="Moloney N.M."/>
            <person name="Sperisen C."/>
            <person name="Kredics L."/>
            <person name="Vagvoelgyi C."/>
            <person name="Patrignani A."/>
            <person name="Fitzpatrick D."/>
            <person name="Nagy I."/>
            <person name="Doyle S."/>
            <person name="Anderson J.B."/>
            <person name="Grigoriev I.V."/>
            <person name="Gueldener U."/>
            <person name="Muensterkoetter M."/>
            <person name="Nagy L.G."/>
        </authorList>
    </citation>
    <scope>NUCLEOTIDE SEQUENCE [LARGE SCALE GENOMIC DNA]</scope>
    <source>
        <strain evidence="2">28-4</strain>
    </source>
</reference>
<protein>
    <recommendedName>
        <fullName evidence="3">Heterokaryon incompatibility domain-containing protein</fullName>
    </recommendedName>
</protein>
<dbReference type="STRING" id="1076256.A0A2H3BUS0"/>
<accession>A0A2H3BUS0</accession>
<evidence type="ECO:0008006" key="3">
    <source>
        <dbReference type="Google" id="ProtNLM"/>
    </source>
</evidence>